<feature type="compositionally biased region" description="Low complexity" evidence="1">
    <location>
        <begin position="61"/>
        <end position="71"/>
    </location>
</feature>
<dbReference type="EMBL" id="JAQQWI010000012">
    <property type="protein sequence ID" value="KAK8015841.1"/>
    <property type="molecule type" value="Genomic_DNA"/>
</dbReference>
<proteinExistence type="predicted"/>
<name>A0ABR1RLI6_9PEZI</name>
<organism evidence="2 3">
    <name type="scientific">Apiospora marii</name>
    <dbReference type="NCBI Taxonomy" id="335849"/>
    <lineage>
        <taxon>Eukaryota</taxon>
        <taxon>Fungi</taxon>
        <taxon>Dikarya</taxon>
        <taxon>Ascomycota</taxon>
        <taxon>Pezizomycotina</taxon>
        <taxon>Sordariomycetes</taxon>
        <taxon>Xylariomycetidae</taxon>
        <taxon>Amphisphaeriales</taxon>
        <taxon>Apiosporaceae</taxon>
        <taxon>Apiospora</taxon>
    </lineage>
</organism>
<feature type="region of interest" description="Disordered" evidence="1">
    <location>
        <begin position="1"/>
        <end position="81"/>
    </location>
</feature>
<feature type="compositionally biased region" description="Basic and acidic residues" evidence="1">
    <location>
        <begin position="41"/>
        <end position="50"/>
    </location>
</feature>
<keyword evidence="3" id="KW-1185">Reference proteome</keyword>
<protein>
    <submittedName>
        <fullName evidence="2">Uncharacterized protein</fullName>
    </submittedName>
</protein>
<sequence>MASYDRKRKREESDSGSSVREIKPEPAFIDLGESDNGNENALRKISEAPRPRQTFPARQEVVGPAPAGVPRPRQDNKESVAVGADRTTRQVDLDSFSVVAEHNQELIRGMMDLPEKLREDLAVKGAAIQTDITTSIVALTKQFNETLDETKREIKDKVDGYSRGLKTVEKKANTTEASVKELDKKVDKKIKVARDEANKNRGVNVKAEVKKEVNECLRGFGAYLTNYFGANNAAAGVPGPLPAAAAAAAGVPGPLPAATAAAAGVPGPLPTATAAAAGLPGLLPSATAAAADVSGPAISLVPSDSVSEAVPLLARDKFMKYQVLTNKGYHNLMTIIKFTNVNYLVQLLKLDNNAITRRCIIFSDMKFNNYQVDYVLHSGFAVRQLGDGSGSATAGGHEQSNLLKHVDLSQLRLLKMKIDSRAMLRDDEVKYKEWARFWKPPTYVYDLGELVLRKRCCRHPNALVSTSTPYNLLLEVSRTGSKRVWIVMAPEHELSQKAVNSVKDSNLAFNGLEYNRIALVANDISEIEFDRAEFFQSAAGFEAAYQLVLKSRCPGVPLVDFDKAVDIKKMCADLA</sequence>
<gene>
    <name evidence="2" type="ORF">PG991_008729</name>
</gene>
<evidence type="ECO:0000313" key="3">
    <source>
        <dbReference type="Proteomes" id="UP001396898"/>
    </source>
</evidence>
<dbReference type="Proteomes" id="UP001396898">
    <property type="component" value="Unassembled WGS sequence"/>
</dbReference>
<evidence type="ECO:0000256" key="1">
    <source>
        <dbReference type="SAM" id="MobiDB-lite"/>
    </source>
</evidence>
<evidence type="ECO:0000313" key="2">
    <source>
        <dbReference type="EMBL" id="KAK8015841.1"/>
    </source>
</evidence>
<accession>A0ABR1RLI6</accession>
<comment type="caution">
    <text evidence="2">The sequence shown here is derived from an EMBL/GenBank/DDBJ whole genome shotgun (WGS) entry which is preliminary data.</text>
</comment>
<reference evidence="2 3" key="1">
    <citation type="submission" date="2023-01" db="EMBL/GenBank/DDBJ databases">
        <title>Analysis of 21 Apiospora genomes using comparative genomics revels a genus with tremendous synthesis potential of carbohydrate active enzymes and secondary metabolites.</title>
        <authorList>
            <person name="Sorensen T."/>
        </authorList>
    </citation>
    <scope>NUCLEOTIDE SEQUENCE [LARGE SCALE GENOMIC DNA]</scope>
    <source>
        <strain evidence="2 3">CBS 20057</strain>
    </source>
</reference>